<dbReference type="Proteomes" id="UP001484179">
    <property type="component" value="Chromosome 1"/>
</dbReference>
<sequence length="230" mass="26493">MLLLKRMFDQFVCERRNQRITRALLKEHKAAAVRLFDTNLDALRKTFASTPTTLQSTPLPNYPGAVWMGHIGINAFGVTQDIEVEQFPVYFNLVAAGNERLGRHRFGRSDATRTFFASADRFSGKTISLLTSDVELICAVSAAKFNPPPPWIAWYELGPLIHNLQGDAQYWYEDVWDRYWESLSLGEQDTFVEERRSSTNAYLSEDELGMWLEAVRTRDARYLKRPGIEY</sequence>
<accession>A0ABZ3BGI4</accession>
<dbReference type="RefSeq" id="WP_342308246.1">
    <property type="nucleotide sequence ID" value="NZ_CP150849.1"/>
</dbReference>
<organism evidence="1 2">
    <name type="scientific">Burkholderia pyrrocinia</name>
    <name type="common">Pseudomonas pyrrocinia</name>
    <dbReference type="NCBI Taxonomy" id="60550"/>
    <lineage>
        <taxon>Bacteria</taxon>
        <taxon>Pseudomonadati</taxon>
        <taxon>Pseudomonadota</taxon>
        <taxon>Betaproteobacteria</taxon>
        <taxon>Burkholderiales</taxon>
        <taxon>Burkholderiaceae</taxon>
        <taxon>Burkholderia</taxon>
        <taxon>Burkholderia cepacia complex</taxon>
    </lineage>
</organism>
<proteinExistence type="predicted"/>
<reference evidence="1 2" key="1">
    <citation type="submission" date="2024-04" db="EMBL/GenBank/DDBJ databases">
        <title>Biological Control Activity of Plant Growth Promoting Rhizobacteria Burkholderia pyrrocinia BX1 against Tobacco black shank Introduction Tobacco black shank (TBS) caused by the oomycete Phytophthora. nicotianae (P. nicotianae) has become a destructive soil.</title>
        <authorList>
            <person name="Liu X."/>
            <person name="Shu C."/>
        </authorList>
    </citation>
    <scope>NUCLEOTIDE SEQUENCE [LARGE SCALE GENOMIC DNA]</scope>
    <source>
        <strain evidence="1 2">BX1</strain>
    </source>
</reference>
<gene>
    <name evidence="1" type="ORF">WN985_00050</name>
</gene>
<evidence type="ECO:0000313" key="1">
    <source>
        <dbReference type="EMBL" id="WZW54111.1"/>
    </source>
</evidence>
<protein>
    <submittedName>
        <fullName evidence="1">Uncharacterized protein</fullName>
    </submittedName>
</protein>
<dbReference type="EMBL" id="CP150849">
    <property type="protein sequence ID" value="WZW54111.1"/>
    <property type="molecule type" value="Genomic_DNA"/>
</dbReference>
<keyword evidence="2" id="KW-1185">Reference proteome</keyword>
<evidence type="ECO:0000313" key="2">
    <source>
        <dbReference type="Proteomes" id="UP001484179"/>
    </source>
</evidence>
<name>A0ABZ3BGI4_BURPY</name>